<accession>H3C2V5</accession>
<protein>
    <submittedName>
        <fullName evidence="2">Uncharacterized protein</fullName>
    </submittedName>
</protein>
<proteinExistence type="predicted"/>
<dbReference type="HOGENOM" id="CLU_1849804_0_0_1"/>
<dbReference type="Proteomes" id="UP000007303">
    <property type="component" value="Unassembled WGS sequence"/>
</dbReference>
<feature type="region of interest" description="Disordered" evidence="1">
    <location>
        <begin position="1"/>
        <end position="62"/>
    </location>
</feature>
<reference evidence="3" key="1">
    <citation type="journal article" date="2004" name="Nature">
        <title>Genome duplication in the teleost fish Tetraodon nigroviridis reveals the early vertebrate proto-karyotype.</title>
        <authorList>
            <person name="Jaillon O."/>
            <person name="Aury J.-M."/>
            <person name="Brunet F."/>
            <person name="Petit J.-L."/>
            <person name="Stange-Thomann N."/>
            <person name="Mauceli E."/>
            <person name="Bouneau L."/>
            <person name="Fischer C."/>
            <person name="Ozouf-Costaz C."/>
            <person name="Bernot A."/>
            <person name="Nicaud S."/>
            <person name="Jaffe D."/>
            <person name="Fisher S."/>
            <person name="Lutfalla G."/>
            <person name="Dossat C."/>
            <person name="Segurens B."/>
            <person name="Dasilva C."/>
            <person name="Salanoubat M."/>
            <person name="Levy M."/>
            <person name="Boudet N."/>
            <person name="Castellano S."/>
            <person name="Anthouard V."/>
            <person name="Jubin C."/>
            <person name="Castelli V."/>
            <person name="Katinka M."/>
            <person name="Vacherie B."/>
            <person name="Biemont C."/>
            <person name="Skalli Z."/>
            <person name="Cattolico L."/>
            <person name="Poulain J."/>
            <person name="De Berardinis V."/>
            <person name="Cruaud C."/>
            <person name="Duprat S."/>
            <person name="Brottier P."/>
            <person name="Coutanceau J.-P."/>
            <person name="Gouzy J."/>
            <person name="Parra G."/>
            <person name="Lardier G."/>
            <person name="Chapple C."/>
            <person name="McKernan K.J."/>
            <person name="McEwan P."/>
            <person name="Bosak S."/>
            <person name="Kellis M."/>
            <person name="Volff J.-N."/>
            <person name="Guigo R."/>
            <person name="Zody M.C."/>
            <person name="Mesirov J."/>
            <person name="Lindblad-Toh K."/>
            <person name="Birren B."/>
            <person name="Nusbaum C."/>
            <person name="Kahn D."/>
            <person name="Robinson-Rechavi M."/>
            <person name="Laudet V."/>
            <person name="Schachter V."/>
            <person name="Quetier F."/>
            <person name="Saurin W."/>
            <person name="Scarpelli C."/>
            <person name="Wincker P."/>
            <person name="Lander E.S."/>
            <person name="Weissenbach J."/>
            <person name="Roest Crollius H."/>
        </authorList>
    </citation>
    <scope>NUCLEOTIDE SEQUENCE [LARGE SCALE GENOMIC DNA]</scope>
</reference>
<sequence length="139" mass="14796">PSRAVGSSSSTSSTSRRPKKRGVRSWAPAAANRRGHARSPSPPSPRSQRWRHFTLGPRSGKRSASVCNVEKCWSLGGRPRVGACPVPSRSWGSCGRAWSLITEGNGRATAGLQTGLTLSSLSFRGWGGHAVSEWGLQCL</sequence>
<name>H3C2V5_TETNG</name>
<reference evidence="2" key="3">
    <citation type="submission" date="2025-09" db="UniProtKB">
        <authorList>
            <consortium name="Ensembl"/>
        </authorList>
    </citation>
    <scope>IDENTIFICATION</scope>
</reference>
<reference evidence="2" key="2">
    <citation type="submission" date="2025-08" db="UniProtKB">
        <authorList>
            <consortium name="Ensembl"/>
        </authorList>
    </citation>
    <scope>IDENTIFICATION</scope>
</reference>
<keyword evidence="3" id="KW-1185">Reference proteome</keyword>
<evidence type="ECO:0000313" key="2">
    <source>
        <dbReference type="Ensembl" id="ENSTNIP00000002573.1"/>
    </source>
</evidence>
<evidence type="ECO:0000256" key="1">
    <source>
        <dbReference type="SAM" id="MobiDB-lite"/>
    </source>
</evidence>
<evidence type="ECO:0000313" key="3">
    <source>
        <dbReference type="Proteomes" id="UP000007303"/>
    </source>
</evidence>
<organism evidence="2 3">
    <name type="scientific">Tetraodon nigroviridis</name>
    <name type="common">Spotted green pufferfish</name>
    <name type="synonym">Chelonodon nigroviridis</name>
    <dbReference type="NCBI Taxonomy" id="99883"/>
    <lineage>
        <taxon>Eukaryota</taxon>
        <taxon>Metazoa</taxon>
        <taxon>Chordata</taxon>
        <taxon>Craniata</taxon>
        <taxon>Vertebrata</taxon>
        <taxon>Euteleostomi</taxon>
        <taxon>Actinopterygii</taxon>
        <taxon>Neopterygii</taxon>
        <taxon>Teleostei</taxon>
        <taxon>Neoteleostei</taxon>
        <taxon>Acanthomorphata</taxon>
        <taxon>Eupercaria</taxon>
        <taxon>Tetraodontiformes</taxon>
        <taxon>Tetradontoidea</taxon>
        <taxon>Tetraodontidae</taxon>
        <taxon>Tetraodon</taxon>
    </lineage>
</organism>
<dbReference type="AlphaFoldDB" id="H3C2V5"/>
<dbReference type="Ensembl" id="ENSTNIT00000003182.1">
    <property type="protein sequence ID" value="ENSTNIP00000002573.1"/>
    <property type="gene ID" value="ENSTNIG00000001618.1"/>
</dbReference>